<dbReference type="Proteomes" id="UP001300096">
    <property type="component" value="Unassembled WGS sequence"/>
</dbReference>
<proteinExistence type="predicted"/>
<evidence type="ECO:0000313" key="3">
    <source>
        <dbReference type="Proteomes" id="UP001300096"/>
    </source>
</evidence>
<reference evidence="2 3" key="1">
    <citation type="submission" date="2021-06" db="EMBL/GenBank/DDBJ databases">
        <title>Genome-based taxonomic framework of Microbacterium strains isolated from marine environment, the description of four new species and reclassification of four preexisting species.</title>
        <authorList>
            <person name="Lee S.D."/>
            <person name="Kim S.-M."/>
            <person name="Byeon Y.-S."/>
            <person name="Yang H.L."/>
            <person name="Kim I.S."/>
        </authorList>
    </citation>
    <scope>NUCLEOTIDE SEQUENCE [LARGE SCALE GENOMIC DNA]</scope>
    <source>
        <strain evidence="2 3">SSW1-49</strain>
    </source>
</reference>
<gene>
    <name evidence="2" type="ORF">KZC51_06020</name>
</gene>
<protein>
    <submittedName>
        <fullName evidence="2">DUF3072 domain-containing protein</fullName>
    </submittedName>
</protein>
<dbReference type="RefSeq" id="WP_247629102.1">
    <property type="nucleotide sequence ID" value="NZ_JAHWXN010000001.1"/>
</dbReference>
<organism evidence="2 3">
    <name type="scientific">Microbacterium croceum</name>
    <dbReference type="NCBI Taxonomy" id="2851645"/>
    <lineage>
        <taxon>Bacteria</taxon>
        <taxon>Bacillati</taxon>
        <taxon>Actinomycetota</taxon>
        <taxon>Actinomycetes</taxon>
        <taxon>Micrococcales</taxon>
        <taxon>Microbacteriaceae</taxon>
        <taxon>Microbacterium</taxon>
    </lineage>
</organism>
<accession>A0ABT0FCB5</accession>
<sequence>MTSNNWPATAKHRAYGTALEDQLDEPESSWHSMTVTEASRRIDELVTLKQLRQIVNALSEATEAP</sequence>
<evidence type="ECO:0000313" key="2">
    <source>
        <dbReference type="EMBL" id="MCK2035688.1"/>
    </source>
</evidence>
<comment type="caution">
    <text evidence="2">The sequence shown here is derived from an EMBL/GenBank/DDBJ whole genome shotgun (WGS) entry which is preliminary data.</text>
</comment>
<evidence type="ECO:0000256" key="1">
    <source>
        <dbReference type="SAM" id="MobiDB-lite"/>
    </source>
</evidence>
<keyword evidence="3" id="KW-1185">Reference proteome</keyword>
<dbReference type="EMBL" id="JAHWXN010000001">
    <property type="protein sequence ID" value="MCK2035688.1"/>
    <property type="molecule type" value="Genomic_DNA"/>
</dbReference>
<feature type="region of interest" description="Disordered" evidence="1">
    <location>
        <begin position="1"/>
        <end position="31"/>
    </location>
</feature>
<name>A0ABT0FCB5_9MICO</name>